<dbReference type="InterPro" id="IPR051782">
    <property type="entry name" value="ABC_Transporter_VariousFunc"/>
</dbReference>
<dbReference type="RefSeq" id="WP_148816431.1">
    <property type="nucleotide sequence ID" value="NZ_CP043046.1"/>
</dbReference>
<dbReference type="PROSITE" id="PS50893">
    <property type="entry name" value="ABC_TRANSPORTER_2"/>
    <property type="match status" value="1"/>
</dbReference>
<evidence type="ECO:0000313" key="6">
    <source>
        <dbReference type="EMBL" id="QEI07384.1"/>
    </source>
</evidence>
<dbReference type="InterPro" id="IPR027417">
    <property type="entry name" value="P-loop_NTPase"/>
</dbReference>
<gene>
    <name evidence="6" type="ORF">FXN63_17190</name>
</gene>
<evidence type="ECO:0000256" key="2">
    <source>
        <dbReference type="ARBA" id="ARBA00022475"/>
    </source>
</evidence>
<dbReference type="PANTHER" id="PTHR42939">
    <property type="entry name" value="ABC TRANSPORTER ATP-BINDING PROTEIN ALBC-RELATED"/>
    <property type="match status" value="1"/>
</dbReference>
<keyword evidence="1" id="KW-0813">Transport</keyword>
<dbReference type="KEGG" id="pacr:FXN63_17190"/>
<dbReference type="Pfam" id="PF00005">
    <property type="entry name" value="ABC_tran"/>
    <property type="match status" value="1"/>
</dbReference>
<evidence type="ECO:0000256" key="1">
    <source>
        <dbReference type="ARBA" id="ARBA00022448"/>
    </source>
</evidence>
<sequence length="293" mass="31924">MTDVPHPANLLSAEGLVKDYGHHRVLDEVSLHVEPGSIVGLVGRNGAGKSTLIECMIGLRMPDRGQAILFGKAATSIDDTDKSRLAYVPQKPDGFDWMTIAGMLNMIASLYSNWDAQLCARLLNEWKLDGTRRLQALSPGERQQVAIIRALAPRPSLLVLDEPASALDPVARRALLREVVNLVGENETTVLFSTHLISDLERVASHVAVLHDAQLRLHASLDDVKESWRRVWWPASSALPAQPLPGEQSRRALEAGGWTLLMHDATGTLSATLPAAAQVHPVNLDDLFMEVAA</sequence>
<keyword evidence="2" id="KW-0472">Membrane</keyword>
<evidence type="ECO:0000313" key="7">
    <source>
        <dbReference type="Proteomes" id="UP000325161"/>
    </source>
</evidence>
<dbReference type="Gene3D" id="3.40.50.300">
    <property type="entry name" value="P-loop containing nucleotide triphosphate hydrolases"/>
    <property type="match status" value="1"/>
</dbReference>
<dbReference type="GO" id="GO:0016887">
    <property type="term" value="F:ATP hydrolysis activity"/>
    <property type="evidence" value="ECO:0007669"/>
    <property type="project" value="InterPro"/>
</dbReference>
<keyword evidence="4 6" id="KW-0067">ATP-binding</keyword>
<accession>A0A5C0B0I0</accession>
<evidence type="ECO:0000256" key="4">
    <source>
        <dbReference type="ARBA" id="ARBA00022840"/>
    </source>
</evidence>
<dbReference type="Proteomes" id="UP000325161">
    <property type="component" value="Chromosome"/>
</dbReference>
<reference evidence="6 7" key="1">
    <citation type="submission" date="2019-08" db="EMBL/GenBank/DDBJ databases">
        <title>Amphibian skin-associated Pigmentiphaga: genome sequence and occurrence across geography and hosts.</title>
        <authorList>
            <person name="Bletz M.C."/>
            <person name="Bunk B."/>
            <person name="Sproeer C."/>
            <person name="Biwer P."/>
            <person name="Reiter S."/>
            <person name="Rabemananjara F.C.E."/>
            <person name="Schulz S."/>
            <person name="Overmann J."/>
            <person name="Vences M."/>
        </authorList>
    </citation>
    <scope>NUCLEOTIDE SEQUENCE [LARGE SCALE GENOMIC DNA]</scope>
    <source>
        <strain evidence="6 7">Mada1488</strain>
    </source>
</reference>
<keyword evidence="3" id="KW-0547">Nucleotide-binding</keyword>
<dbReference type="CDD" id="cd03230">
    <property type="entry name" value="ABC_DR_subfamily_A"/>
    <property type="match status" value="1"/>
</dbReference>
<dbReference type="InterPro" id="IPR003593">
    <property type="entry name" value="AAA+_ATPase"/>
</dbReference>
<keyword evidence="7" id="KW-1185">Reference proteome</keyword>
<evidence type="ECO:0000256" key="3">
    <source>
        <dbReference type="ARBA" id="ARBA00022741"/>
    </source>
</evidence>
<keyword evidence="2" id="KW-1003">Cell membrane</keyword>
<dbReference type="OrthoDB" id="5296765at2"/>
<dbReference type="AlphaFoldDB" id="A0A5C0B0I0"/>
<proteinExistence type="predicted"/>
<dbReference type="GO" id="GO:0005524">
    <property type="term" value="F:ATP binding"/>
    <property type="evidence" value="ECO:0007669"/>
    <property type="project" value="UniProtKB-KW"/>
</dbReference>
<dbReference type="EMBL" id="CP043046">
    <property type="protein sequence ID" value="QEI07384.1"/>
    <property type="molecule type" value="Genomic_DNA"/>
</dbReference>
<protein>
    <submittedName>
        <fullName evidence="6">ABC transporter ATP-binding protein</fullName>
    </submittedName>
</protein>
<dbReference type="SUPFAM" id="SSF52540">
    <property type="entry name" value="P-loop containing nucleoside triphosphate hydrolases"/>
    <property type="match status" value="1"/>
</dbReference>
<evidence type="ECO:0000259" key="5">
    <source>
        <dbReference type="PROSITE" id="PS50893"/>
    </source>
</evidence>
<dbReference type="SMART" id="SM00382">
    <property type="entry name" value="AAA"/>
    <property type="match status" value="1"/>
</dbReference>
<dbReference type="InterPro" id="IPR003439">
    <property type="entry name" value="ABC_transporter-like_ATP-bd"/>
</dbReference>
<organism evidence="6 7">
    <name type="scientific">Pigmentiphaga aceris</name>
    <dbReference type="NCBI Taxonomy" id="1940612"/>
    <lineage>
        <taxon>Bacteria</taxon>
        <taxon>Pseudomonadati</taxon>
        <taxon>Pseudomonadota</taxon>
        <taxon>Betaproteobacteria</taxon>
        <taxon>Burkholderiales</taxon>
        <taxon>Alcaligenaceae</taxon>
        <taxon>Pigmentiphaga</taxon>
    </lineage>
</organism>
<feature type="domain" description="ABC transporter" evidence="5">
    <location>
        <begin position="11"/>
        <end position="237"/>
    </location>
</feature>
<name>A0A5C0B0I0_9BURK</name>
<dbReference type="PANTHER" id="PTHR42939:SF1">
    <property type="entry name" value="ABC TRANSPORTER ATP-BINDING PROTEIN ALBC-RELATED"/>
    <property type="match status" value="1"/>
</dbReference>